<dbReference type="Proteomes" id="UP001271591">
    <property type="component" value="Unassembled WGS sequence"/>
</dbReference>
<dbReference type="EMBL" id="AASURL010000066">
    <property type="protein sequence ID" value="EFH0367154.1"/>
    <property type="molecule type" value="Genomic_DNA"/>
</dbReference>
<dbReference type="EMBL" id="JAETYU010000035">
    <property type="protein sequence ID" value="MBL6205908.1"/>
    <property type="molecule type" value="Genomic_DNA"/>
</dbReference>
<evidence type="ECO:0000313" key="10">
    <source>
        <dbReference type="Proteomes" id="UP000521991"/>
    </source>
</evidence>
<evidence type="ECO:0000313" key="4">
    <source>
        <dbReference type="EMBL" id="EFI6955412.1"/>
    </source>
</evidence>
<dbReference type="Proteomes" id="UP000524010">
    <property type="component" value="Unassembled WGS sequence"/>
</dbReference>
<dbReference type="EMBL" id="RRNI01000092">
    <property type="protein sequence ID" value="TJH14989.1"/>
    <property type="molecule type" value="Genomic_DNA"/>
</dbReference>
<evidence type="ECO:0000313" key="11">
    <source>
        <dbReference type="Proteomes" id="UP000524010"/>
    </source>
</evidence>
<name>A0A085NYT9_ECOLX</name>
<dbReference type="AlphaFoldDB" id="A0A085NYT9"/>
<evidence type="ECO:0000313" key="6">
    <source>
        <dbReference type="EMBL" id="MBL6235077.1"/>
    </source>
</evidence>
<reference evidence="7" key="6">
    <citation type="submission" date="2023-10" db="EMBL/GenBank/DDBJ databases">
        <title>Draft Genome Sequence of a Shiga toxin-producing Escherichia coli strain from deer meat showing an IS-element integration in the B-subunit of the Shiga toxin Stx2b gene.</title>
        <authorList>
            <person name="Projahn M."/>
            <person name="Borowiak M."/>
        </authorList>
    </citation>
    <scope>NUCLEOTIDE SEQUENCE</scope>
    <source>
        <strain evidence="7">BfR-EC-18960</strain>
    </source>
</reference>
<evidence type="ECO:0000313" key="3">
    <source>
        <dbReference type="EMBL" id="EFH0367154.1"/>
    </source>
</evidence>
<dbReference type="RefSeq" id="WP_000455635.1">
    <property type="nucleotide sequence ID" value="NZ_AP026080.1"/>
</dbReference>
<accession>A0A085NYT9</accession>
<dbReference type="Proteomes" id="UP000521991">
    <property type="component" value="Unassembled WGS sequence"/>
</dbReference>
<evidence type="ECO:0000313" key="13">
    <source>
        <dbReference type="Proteomes" id="UP000615017"/>
    </source>
</evidence>
<evidence type="ECO:0000313" key="5">
    <source>
        <dbReference type="EMBL" id="MBL6205908.1"/>
    </source>
</evidence>
<proteinExistence type="predicted"/>
<comment type="caution">
    <text evidence="3">The sequence shown here is derived from an EMBL/GenBank/DDBJ whole genome shotgun (WGS) entry which is preliminary data.</text>
</comment>
<evidence type="ECO:0000313" key="7">
    <source>
        <dbReference type="EMBL" id="MDW9349071.1"/>
    </source>
</evidence>
<dbReference type="Proteomes" id="UP000615017">
    <property type="component" value="Unassembled WGS sequence"/>
</dbReference>
<gene>
    <name evidence="4" type="ORF">BCB93_005189</name>
    <name evidence="3" type="ORF">BGM66_003637</name>
    <name evidence="2" type="ORF">BRV02_004782</name>
    <name evidence="1" type="ORF">BTB68_003983</name>
    <name evidence="8" type="ORF">C9160_26650</name>
    <name evidence="6" type="ORF">JNA65_14240</name>
    <name evidence="5" type="ORF">JNA68_22365</name>
    <name evidence="7" type="ORF">R8G00_05320</name>
</gene>
<reference evidence="4" key="2">
    <citation type="submission" date="2020-02" db="EMBL/GenBank/DDBJ databases">
        <authorList>
            <consortium name="GenomeTrakr network: Whole genome sequencing for foodborne pathogen traceback"/>
        </authorList>
    </citation>
    <scope>NUCLEOTIDE SEQUENCE</scope>
    <source>
        <strain evidence="4">CFSAN046653</strain>
    </source>
</reference>
<organism evidence="3 10">
    <name type="scientific">Escherichia coli</name>
    <dbReference type="NCBI Taxonomy" id="562"/>
    <lineage>
        <taxon>Bacteria</taxon>
        <taxon>Pseudomonadati</taxon>
        <taxon>Pseudomonadota</taxon>
        <taxon>Gammaproteobacteria</taxon>
        <taxon>Enterobacterales</taxon>
        <taxon>Enterobacteriaceae</taxon>
        <taxon>Escherichia</taxon>
    </lineage>
</organism>
<dbReference type="EMBL" id="AASSGK010000058">
    <property type="protein sequence ID" value="EFG2163623.1"/>
    <property type="molecule type" value="Genomic_DNA"/>
</dbReference>
<dbReference type="EMBL" id="AASRHK010000052">
    <property type="protein sequence ID" value="EFF8955954.1"/>
    <property type="molecule type" value="Genomic_DNA"/>
</dbReference>
<dbReference type="EMBL" id="JAWPMK010000001">
    <property type="protein sequence ID" value="MDW9349071.1"/>
    <property type="molecule type" value="Genomic_DNA"/>
</dbReference>
<dbReference type="Proteomes" id="UP000775646">
    <property type="component" value="Unassembled WGS sequence"/>
</dbReference>
<evidence type="ECO:0000313" key="2">
    <source>
        <dbReference type="EMBL" id="EFG2163623.1"/>
    </source>
</evidence>
<evidence type="ECO:0000313" key="8">
    <source>
        <dbReference type="EMBL" id="TJH14989.1"/>
    </source>
</evidence>
<evidence type="ECO:0000313" key="9">
    <source>
        <dbReference type="Proteomes" id="UP000306700"/>
    </source>
</evidence>
<reference evidence="8 9" key="1">
    <citation type="submission" date="2018-12" db="EMBL/GenBank/DDBJ databases">
        <title>Food and Water Safety Consortium.</title>
        <authorList>
            <person name="Tyson S."/>
            <person name="Peterson C.-L."/>
            <person name="Olson A."/>
            <person name="Tyler S."/>
            <person name="Cabral J."/>
            <person name="Lynch T."/>
            <person name="Knox N."/>
            <person name="Van Domselaar G."/>
            <person name="Graham M."/>
        </authorList>
    </citation>
    <scope>NUCLEOTIDE SEQUENCE [LARGE SCALE GENOMIC DNA]</scope>
    <source>
        <strain evidence="8 9">FWSEC0384</strain>
    </source>
</reference>
<dbReference type="EMBL" id="AASZRA010000072">
    <property type="protein sequence ID" value="EFI6955412.1"/>
    <property type="molecule type" value="Genomic_DNA"/>
</dbReference>
<dbReference type="Proteomes" id="UP000306700">
    <property type="component" value="Unassembled WGS sequence"/>
</dbReference>
<reference evidence="10 11" key="3">
    <citation type="submission" date="2020-02" db="EMBL/GenBank/DDBJ databases">
        <authorList>
            <consortium name="PulseNet: The National Subtyping Network for Foodborne Disease Surveillance"/>
            <person name="Tarr C.L."/>
            <person name="Trees E."/>
            <person name="Katz L.S."/>
            <person name="Carleton-Romer H.A."/>
            <person name="Stroika S."/>
            <person name="Kucerova Z."/>
            <person name="Roache K.F."/>
            <person name="Sabol A.L."/>
            <person name="Besser J."/>
            <person name="Gerner-Smidt P."/>
        </authorList>
    </citation>
    <scope>NUCLEOTIDE SEQUENCE [LARGE SCALE GENOMIC DNA]</scope>
    <source>
        <strain evidence="3 10">PNUSAE004166</strain>
        <strain evidence="1 11">PNUSAE005278</strain>
    </source>
</reference>
<reference evidence="2 12" key="4">
    <citation type="submission" date="2020-02" db="EMBL/GenBank/DDBJ databases">
        <authorList>
            <person name="Ashton P.M."/>
            <person name="Dallman T."/>
            <person name="Nair S."/>
            <person name="De Pinna E."/>
            <person name="Peters T."/>
            <person name="Grant K."/>
        </authorList>
    </citation>
    <scope>NUCLEOTIDE SEQUENCE [LARGE SCALE GENOMIC DNA]</scope>
    <source>
        <strain evidence="2 12">188143</strain>
    </source>
</reference>
<evidence type="ECO:0000313" key="1">
    <source>
        <dbReference type="EMBL" id="EFF8955954.1"/>
    </source>
</evidence>
<dbReference type="Proteomes" id="UP000655659">
    <property type="component" value="Unassembled WGS sequence"/>
</dbReference>
<dbReference type="Proteomes" id="UP000534332">
    <property type="component" value="Unassembled WGS sequence"/>
</dbReference>
<sequence length="92" mass="10417">MEYGFAIYNRNNVNVTGVLTPVFFLDRFTAESGSKTYTNKPDGKSLQAVCCLFPWNNVFADRKVPKITINGNTVTWSNLEQGMGSYIYTFWG</sequence>
<evidence type="ECO:0000313" key="12">
    <source>
        <dbReference type="Proteomes" id="UP000534332"/>
    </source>
</evidence>
<reference evidence="5 13" key="5">
    <citation type="submission" date="2021-01" db="EMBL/GenBank/DDBJ databases">
        <title>Genomes of Escherichia coli STEC strains from raw meat-based diets for companion animals.</title>
        <authorList>
            <person name="Stevens M.J.A."/>
            <person name="Stephan R."/>
        </authorList>
    </citation>
    <scope>NUCLEOTIDE SEQUENCE</scope>
    <source>
        <strain evidence="5">ATC7-7</strain>
        <strain evidence="6 13">LSC1-58</strain>
    </source>
</reference>
<protein>
    <submittedName>
        <fullName evidence="3">Uncharacterized protein</fullName>
    </submittedName>
</protein>
<dbReference type="EMBL" id="JAETYZ010000016">
    <property type="protein sequence ID" value="MBL6235077.1"/>
    <property type="molecule type" value="Genomic_DNA"/>
</dbReference>